<organism evidence="1 2">
    <name type="scientific">Corchorus capsularis</name>
    <name type="common">Jute</name>
    <dbReference type="NCBI Taxonomy" id="210143"/>
    <lineage>
        <taxon>Eukaryota</taxon>
        <taxon>Viridiplantae</taxon>
        <taxon>Streptophyta</taxon>
        <taxon>Embryophyta</taxon>
        <taxon>Tracheophyta</taxon>
        <taxon>Spermatophyta</taxon>
        <taxon>Magnoliopsida</taxon>
        <taxon>eudicotyledons</taxon>
        <taxon>Gunneridae</taxon>
        <taxon>Pentapetalae</taxon>
        <taxon>rosids</taxon>
        <taxon>malvids</taxon>
        <taxon>Malvales</taxon>
        <taxon>Malvaceae</taxon>
        <taxon>Grewioideae</taxon>
        <taxon>Apeibeae</taxon>
        <taxon>Corchorus</taxon>
    </lineage>
</organism>
<dbReference type="Proteomes" id="UP000188268">
    <property type="component" value="Unassembled WGS sequence"/>
</dbReference>
<accession>A0A1R3GXY6</accession>
<keyword evidence="2" id="KW-1185">Reference proteome</keyword>
<evidence type="ECO:0000313" key="2">
    <source>
        <dbReference type="Proteomes" id="UP000188268"/>
    </source>
</evidence>
<dbReference type="EMBL" id="AWWV01013068">
    <property type="protein sequence ID" value="OMO62988.1"/>
    <property type="molecule type" value="Genomic_DNA"/>
</dbReference>
<sequence>MEIKAPATTAFMKVAPGCLKIWSIKLTQNTPLFFFRPLFMLLAPSSAMPAGN</sequence>
<dbReference type="AlphaFoldDB" id="A0A1R3GXY6"/>
<proteinExistence type="predicted"/>
<gene>
    <name evidence="1" type="ORF">CCACVL1_22545</name>
</gene>
<name>A0A1R3GXY6_COCAP</name>
<evidence type="ECO:0000313" key="1">
    <source>
        <dbReference type="EMBL" id="OMO62988.1"/>
    </source>
</evidence>
<dbReference type="Gramene" id="OMO62988">
    <property type="protein sequence ID" value="OMO62988"/>
    <property type="gene ID" value="CCACVL1_22545"/>
</dbReference>
<reference evidence="1 2" key="1">
    <citation type="submission" date="2013-09" db="EMBL/GenBank/DDBJ databases">
        <title>Corchorus capsularis genome sequencing.</title>
        <authorList>
            <person name="Alam M."/>
            <person name="Haque M.S."/>
            <person name="Islam M.S."/>
            <person name="Emdad E.M."/>
            <person name="Islam M.M."/>
            <person name="Ahmed B."/>
            <person name="Halim A."/>
            <person name="Hossen Q.M.M."/>
            <person name="Hossain M.Z."/>
            <person name="Ahmed R."/>
            <person name="Khan M.M."/>
            <person name="Islam R."/>
            <person name="Rashid M.M."/>
            <person name="Khan S.A."/>
            <person name="Rahman M.S."/>
            <person name="Alam M."/>
        </authorList>
    </citation>
    <scope>NUCLEOTIDE SEQUENCE [LARGE SCALE GENOMIC DNA]</scope>
    <source>
        <strain evidence="2">cv. CVL-1</strain>
        <tissue evidence="1">Whole seedling</tissue>
    </source>
</reference>
<protein>
    <submittedName>
        <fullName evidence="1">Uncharacterized protein</fullName>
    </submittedName>
</protein>
<comment type="caution">
    <text evidence="1">The sequence shown here is derived from an EMBL/GenBank/DDBJ whole genome shotgun (WGS) entry which is preliminary data.</text>
</comment>